<evidence type="ECO:0000256" key="2">
    <source>
        <dbReference type="ARBA" id="ARBA00022679"/>
    </source>
</evidence>
<reference evidence="6" key="1">
    <citation type="submission" date="2021-01" db="EMBL/GenBank/DDBJ databases">
        <authorList>
            <person name="Corre E."/>
            <person name="Pelletier E."/>
            <person name="Niang G."/>
            <person name="Scheremetjew M."/>
            <person name="Finn R."/>
            <person name="Kale V."/>
            <person name="Holt S."/>
            <person name="Cochrane G."/>
            <person name="Meng A."/>
            <person name="Brown T."/>
            <person name="Cohen L."/>
        </authorList>
    </citation>
    <scope>NUCLEOTIDE SEQUENCE</scope>
    <source>
        <strain evidence="6">CCMP281</strain>
    </source>
</reference>
<comment type="similarity">
    <text evidence="1 4">Belongs to the inositol phosphokinase (IPK) family.</text>
</comment>
<evidence type="ECO:0000256" key="1">
    <source>
        <dbReference type="ARBA" id="ARBA00007374"/>
    </source>
</evidence>
<keyword evidence="3 4" id="KW-0418">Kinase</keyword>
<dbReference type="PANTHER" id="PTHR12400:SF21">
    <property type="entry name" value="KINASE"/>
    <property type="match status" value="1"/>
</dbReference>
<dbReference type="GO" id="GO:0005737">
    <property type="term" value="C:cytoplasm"/>
    <property type="evidence" value="ECO:0007669"/>
    <property type="project" value="TreeGrafter"/>
</dbReference>
<organism evidence="6">
    <name type="scientific">Haptolina ericina</name>
    <dbReference type="NCBI Taxonomy" id="156174"/>
    <lineage>
        <taxon>Eukaryota</taxon>
        <taxon>Haptista</taxon>
        <taxon>Haptophyta</taxon>
        <taxon>Prymnesiophyceae</taxon>
        <taxon>Prymnesiales</taxon>
        <taxon>Prymnesiaceae</taxon>
        <taxon>Haptolina</taxon>
    </lineage>
</organism>
<evidence type="ECO:0000256" key="3">
    <source>
        <dbReference type="ARBA" id="ARBA00022777"/>
    </source>
</evidence>
<feature type="region of interest" description="Disordered" evidence="5">
    <location>
        <begin position="202"/>
        <end position="225"/>
    </location>
</feature>
<dbReference type="PANTHER" id="PTHR12400">
    <property type="entry name" value="INOSITOL POLYPHOSPHATE KINASE"/>
    <property type="match status" value="1"/>
</dbReference>
<dbReference type="GO" id="GO:0005634">
    <property type="term" value="C:nucleus"/>
    <property type="evidence" value="ECO:0007669"/>
    <property type="project" value="TreeGrafter"/>
</dbReference>
<dbReference type="InterPro" id="IPR005522">
    <property type="entry name" value="IPK"/>
</dbReference>
<keyword evidence="2 4" id="KW-0808">Transferase</keyword>
<dbReference type="Gene3D" id="3.30.470.160">
    <property type="entry name" value="Inositol polyphosphate kinase"/>
    <property type="match status" value="1"/>
</dbReference>
<protein>
    <recommendedName>
        <fullName evidence="4">Kinase</fullName>
        <ecNumber evidence="4">2.7.-.-</ecNumber>
    </recommendedName>
</protein>
<dbReference type="GO" id="GO:0046854">
    <property type="term" value="P:phosphatidylinositol phosphate biosynthetic process"/>
    <property type="evidence" value="ECO:0007669"/>
    <property type="project" value="TreeGrafter"/>
</dbReference>
<sequence length="268" mass="29533">MDIKIGTRTFQESEVDNPKKRLDLMEKMKKLDASAVTPQELEEGITKLRYMQFREVMSSSAQYGWRVEGIRLPSGKHGDTKTLREPQELYDALEAYAQARRSVARSIHNRLVALRAALEASSWFFRHEIISSSLLFIYDDNEHSMAPPSAWMIDFAKTVEVPESMQLNHRDMWVKGNHEDGFLYGIDSLIDFWREVSEGSRTPAARKAEPEGTAAGSAPSEGAGVAMSSPAMAAVPQAVPPAGIAHLATAGTQQVPAGPHSPRVAADL</sequence>
<dbReference type="GO" id="GO:0032958">
    <property type="term" value="P:inositol phosphate biosynthetic process"/>
    <property type="evidence" value="ECO:0007669"/>
    <property type="project" value="InterPro"/>
</dbReference>
<proteinExistence type="inferred from homology"/>
<dbReference type="InterPro" id="IPR038286">
    <property type="entry name" value="IPK_sf"/>
</dbReference>
<evidence type="ECO:0000313" key="6">
    <source>
        <dbReference type="EMBL" id="CAE0117789.1"/>
    </source>
</evidence>
<accession>A0A7S3EZI7</accession>
<name>A0A7S3EZI7_9EUKA</name>
<dbReference type="Pfam" id="PF03770">
    <property type="entry name" value="IPK"/>
    <property type="match status" value="1"/>
</dbReference>
<dbReference type="AlphaFoldDB" id="A0A7S3EZI7"/>
<dbReference type="EC" id="2.7.-.-" evidence="4"/>
<evidence type="ECO:0000256" key="4">
    <source>
        <dbReference type="RuleBase" id="RU363090"/>
    </source>
</evidence>
<evidence type="ECO:0000256" key="5">
    <source>
        <dbReference type="SAM" id="MobiDB-lite"/>
    </source>
</evidence>
<gene>
    <name evidence="6" type="ORF">HERI1096_LOCUS18488</name>
</gene>
<dbReference type="GO" id="GO:0000828">
    <property type="term" value="F:inositol hexakisphosphate kinase activity"/>
    <property type="evidence" value="ECO:0007669"/>
    <property type="project" value="TreeGrafter"/>
</dbReference>
<dbReference type="EMBL" id="HBHX01033254">
    <property type="protein sequence ID" value="CAE0117789.1"/>
    <property type="molecule type" value="Transcribed_RNA"/>
</dbReference>
<dbReference type="SUPFAM" id="SSF56104">
    <property type="entry name" value="SAICAR synthase-like"/>
    <property type="match status" value="1"/>
</dbReference>